<feature type="domain" description="Homeobox" evidence="3">
    <location>
        <begin position="11"/>
        <end position="78"/>
    </location>
</feature>
<keyword evidence="1" id="KW-0371">Homeobox</keyword>
<comment type="subcellular location">
    <subcellularLocation>
        <location evidence="1">Nucleus</location>
    </subcellularLocation>
</comment>
<dbReference type="GO" id="GO:0005634">
    <property type="term" value="C:nucleus"/>
    <property type="evidence" value="ECO:0007669"/>
    <property type="project" value="UniProtKB-SubCell"/>
</dbReference>
<accession>A0A9P5Q3M9</accession>
<dbReference type="OrthoDB" id="2646043at2759"/>
<dbReference type="InterPro" id="IPR001356">
    <property type="entry name" value="HD"/>
</dbReference>
<feature type="region of interest" description="Disordered" evidence="2">
    <location>
        <begin position="136"/>
        <end position="200"/>
    </location>
</feature>
<dbReference type="Gene3D" id="1.10.10.60">
    <property type="entry name" value="Homeodomain-like"/>
    <property type="match status" value="1"/>
</dbReference>
<feature type="compositionally biased region" description="Polar residues" evidence="2">
    <location>
        <begin position="138"/>
        <end position="154"/>
    </location>
</feature>
<evidence type="ECO:0000313" key="4">
    <source>
        <dbReference type="EMBL" id="KAF9073550.1"/>
    </source>
</evidence>
<organism evidence="4 5">
    <name type="scientific">Rhodocollybia butyracea</name>
    <dbReference type="NCBI Taxonomy" id="206335"/>
    <lineage>
        <taxon>Eukaryota</taxon>
        <taxon>Fungi</taxon>
        <taxon>Dikarya</taxon>
        <taxon>Basidiomycota</taxon>
        <taxon>Agaricomycotina</taxon>
        <taxon>Agaricomycetes</taxon>
        <taxon>Agaricomycetidae</taxon>
        <taxon>Agaricales</taxon>
        <taxon>Marasmiineae</taxon>
        <taxon>Omphalotaceae</taxon>
        <taxon>Rhodocollybia</taxon>
    </lineage>
</organism>
<name>A0A9P5Q3M9_9AGAR</name>
<dbReference type="Proteomes" id="UP000772434">
    <property type="component" value="Unassembled WGS sequence"/>
</dbReference>
<keyword evidence="5" id="KW-1185">Reference proteome</keyword>
<dbReference type="AlphaFoldDB" id="A0A9P5Q3M9"/>
<keyword evidence="1" id="KW-0238">DNA-binding</keyword>
<dbReference type="GO" id="GO:0003677">
    <property type="term" value="F:DNA binding"/>
    <property type="evidence" value="ECO:0007669"/>
    <property type="project" value="UniProtKB-UniRule"/>
</dbReference>
<feature type="compositionally biased region" description="Low complexity" evidence="2">
    <location>
        <begin position="173"/>
        <end position="191"/>
    </location>
</feature>
<dbReference type="EMBL" id="JADNRY010000017">
    <property type="protein sequence ID" value="KAF9073550.1"/>
    <property type="molecule type" value="Genomic_DNA"/>
</dbReference>
<evidence type="ECO:0000256" key="1">
    <source>
        <dbReference type="PROSITE-ProRule" id="PRU00108"/>
    </source>
</evidence>
<dbReference type="PROSITE" id="PS50071">
    <property type="entry name" value="HOMEOBOX_2"/>
    <property type="match status" value="1"/>
</dbReference>
<dbReference type="CDD" id="cd00086">
    <property type="entry name" value="homeodomain"/>
    <property type="match status" value="1"/>
</dbReference>
<dbReference type="InterPro" id="IPR009057">
    <property type="entry name" value="Homeodomain-like_sf"/>
</dbReference>
<keyword evidence="1" id="KW-0539">Nucleus</keyword>
<evidence type="ECO:0000313" key="5">
    <source>
        <dbReference type="Proteomes" id="UP000772434"/>
    </source>
</evidence>
<comment type="caution">
    <text evidence="4">The sequence shown here is derived from an EMBL/GenBank/DDBJ whole genome shotgun (WGS) entry which is preliminary data.</text>
</comment>
<reference evidence="4" key="1">
    <citation type="submission" date="2020-11" db="EMBL/GenBank/DDBJ databases">
        <authorList>
            <consortium name="DOE Joint Genome Institute"/>
            <person name="Ahrendt S."/>
            <person name="Riley R."/>
            <person name="Andreopoulos W."/>
            <person name="Labutti K."/>
            <person name="Pangilinan J."/>
            <person name="Ruiz-Duenas F.J."/>
            <person name="Barrasa J.M."/>
            <person name="Sanchez-Garcia M."/>
            <person name="Camarero S."/>
            <person name="Miyauchi S."/>
            <person name="Serrano A."/>
            <person name="Linde D."/>
            <person name="Babiker R."/>
            <person name="Drula E."/>
            <person name="Ayuso-Fernandez I."/>
            <person name="Pacheco R."/>
            <person name="Padilla G."/>
            <person name="Ferreira P."/>
            <person name="Barriuso J."/>
            <person name="Kellner H."/>
            <person name="Castanera R."/>
            <person name="Alfaro M."/>
            <person name="Ramirez L."/>
            <person name="Pisabarro A.G."/>
            <person name="Kuo A."/>
            <person name="Tritt A."/>
            <person name="Lipzen A."/>
            <person name="He G."/>
            <person name="Yan M."/>
            <person name="Ng V."/>
            <person name="Cullen D."/>
            <person name="Martin F."/>
            <person name="Rosso M.-N."/>
            <person name="Henrissat B."/>
            <person name="Hibbett D."/>
            <person name="Martinez A.T."/>
            <person name="Grigoriev I.V."/>
        </authorList>
    </citation>
    <scope>NUCLEOTIDE SEQUENCE</scope>
    <source>
        <strain evidence="4">AH 40177</strain>
    </source>
</reference>
<sequence length="263" mass="28934">MDSNEASVATKATTTKRRHLPADGQLVLQKVLDKGVTHPLKPQRLELLNQIHDLGHTWYTEESVNHWFIHRRRKMKQSQAQARSAATSVDTSMDAHHLINILSSATPNPSWKLIETWAKLTHSTPDDVQRWVKDNNPVVDQSSVNNLASGSGRRSSIVAEDAESDEEPLMKRVVSGSAANPAPANVPASYSPSPPIPQISPEDQLLSAIHAGLSSSPSDPPLPRSSSQFNTLFAPYETMMDDFVNDVKTGSISDRGWNMFVLT</sequence>
<proteinExistence type="predicted"/>
<dbReference type="SUPFAM" id="SSF46689">
    <property type="entry name" value="Homeodomain-like"/>
    <property type="match status" value="1"/>
</dbReference>
<protein>
    <recommendedName>
        <fullName evidence="3">Homeobox domain-containing protein</fullName>
    </recommendedName>
</protein>
<feature type="DNA-binding region" description="Homeobox" evidence="1">
    <location>
        <begin position="13"/>
        <end position="79"/>
    </location>
</feature>
<feature type="compositionally biased region" description="Polar residues" evidence="2">
    <location>
        <begin position="1"/>
        <end position="13"/>
    </location>
</feature>
<gene>
    <name evidence="4" type="ORF">BDP27DRAFT_283150</name>
</gene>
<feature type="region of interest" description="Disordered" evidence="2">
    <location>
        <begin position="1"/>
        <end position="20"/>
    </location>
</feature>
<evidence type="ECO:0000259" key="3">
    <source>
        <dbReference type="PROSITE" id="PS50071"/>
    </source>
</evidence>
<evidence type="ECO:0000256" key="2">
    <source>
        <dbReference type="SAM" id="MobiDB-lite"/>
    </source>
</evidence>